<dbReference type="InParanoid" id="E9FU05"/>
<name>E9FU05_DAPPU</name>
<feature type="domain" description="CCHC-type" evidence="3">
    <location>
        <begin position="373"/>
        <end position="388"/>
    </location>
</feature>
<dbReference type="Gene3D" id="4.10.60.10">
    <property type="entry name" value="Zinc finger, CCHC-type"/>
    <property type="match status" value="1"/>
</dbReference>
<evidence type="ECO:0000256" key="2">
    <source>
        <dbReference type="SAM" id="MobiDB-lite"/>
    </source>
</evidence>
<dbReference type="PROSITE" id="PS50158">
    <property type="entry name" value="ZF_CCHC"/>
    <property type="match status" value="1"/>
</dbReference>
<feature type="compositionally biased region" description="Polar residues" evidence="2">
    <location>
        <begin position="333"/>
        <end position="348"/>
    </location>
</feature>
<dbReference type="InterPro" id="IPR036875">
    <property type="entry name" value="Znf_CCHC_sf"/>
</dbReference>
<dbReference type="Gene3D" id="2.40.70.10">
    <property type="entry name" value="Acid Proteases"/>
    <property type="match status" value="1"/>
</dbReference>
<dbReference type="InterPro" id="IPR005162">
    <property type="entry name" value="Retrotrans_gag_dom"/>
</dbReference>
<dbReference type="KEGG" id="dpx:DAPPUDRAFT_95131"/>
<dbReference type="Proteomes" id="UP000000305">
    <property type="component" value="Unassembled WGS sequence"/>
</dbReference>
<dbReference type="GO" id="GO:0003676">
    <property type="term" value="F:nucleic acid binding"/>
    <property type="evidence" value="ECO:0007669"/>
    <property type="project" value="InterPro"/>
</dbReference>
<dbReference type="PANTHER" id="PTHR33194">
    <property type="entry name" value="ZINC KNUCKLE DOMAINCONTAINING PROTEIN"/>
    <property type="match status" value="1"/>
</dbReference>
<feature type="region of interest" description="Disordered" evidence="2">
    <location>
        <begin position="333"/>
        <end position="362"/>
    </location>
</feature>
<reference evidence="4 5" key="1">
    <citation type="journal article" date="2011" name="Science">
        <title>The ecoresponsive genome of Daphnia pulex.</title>
        <authorList>
            <person name="Colbourne J.K."/>
            <person name="Pfrender M.E."/>
            <person name="Gilbert D."/>
            <person name="Thomas W.K."/>
            <person name="Tucker A."/>
            <person name="Oakley T.H."/>
            <person name="Tokishita S."/>
            <person name="Aerts A."/>
            <person name="Arnold G.J."/>
            <person name="Basu M.K."/>
            <person name="Bauer D.J."/>
            <person name="Caceres C.E."/>
            <person name="Carmel L."/>
            <person name="Casola C."/>
            <person name="Choi J.H."/>
            <person name="Detter J.C."/>
            <person name="Dong Q."/>
            <person name="Dusheyko S."/>
            <person name="Eads B.D."/>
            <person name="Frohlich T."/>
            <person name="Geiler-Samerotte K.A."/>
            <person name="Gerlach D."/>
            <person name="Hatcher P."/>
            <person name="Jogdeo S."/>
            <person name="Krijgsveld J."/>
            <person name="Kriventseva E.V."/>
            <person name="Kultz D."/>
            <person name="Laforsch C."/>
            <person name="Lindquist E."/>
            <person name="Lopez J."/>
            <person name="Manak J.R."/>
            <person name="Muller J."/>
            <person name="Pangilinan J."/>
            <person name="Patwardhan R.P."/>
            <person name="Pitluck S."/>
            <person name="Pritham E.J."/>
            <person name="Rechtsteiner A."/>
            <person name="Rho M."/>
            <person name="Rogozin I.B."/>
            <person name="Sakarya O."/>
            <person name="Salamov A."/>
            <person name="Schaack S."/>
            <person name="Shapiro H."/>
            <person name="Shiga Y."/>
            <person name="Skalitzky C."/>
            <person name="Smith Z."/>
            <person name="Souvorov A."/>
            <person name="Sung W."/>
            <person name="Tang Z."/>
            <person name="Tsuchiya D."/>
            <person name="Tu H."/>
            <person name="Vos H."/>
            <person name="Wang M."/>
            <person name="Wolf Y.I."/>
            <person name="Yamagata H."/>
            <person name="Yamada T."/>
            <person name="Ye Y."/>
            <person name="Shaw J.R."/>
            <person name="Andrews J."/>
            <person name="Crease T.J."/>
            <person name="Tang H."/>
            <person name="Lucas S.M."/>
            <person name="Robertson H.M."/>
            <person name="Bork P."/>
            <person name="Koonin E.V."/>
            <person name="Zdobnov E.M."/>
            <person name="Grigoriev I.V."/>
            <person name="Lynch M."/>
            <person name="Boore J.L."/>
        </authorList>
    </citation>
    <scope>NUCLEOTIDE SEQUENCE [LARGE SCALE GENOMIC DNA]</scope>
</reference>
<keyword evidence="1" id="KW-0863">Zinc-finger</keyword>
<evidence type="ECO:0000313" key="4">
    <source>
        <dbReference type="EMBL" id="EFX89551.1"/>
    </source>
</evidence>
<dbReference type="EMBL" id="GL732524">
    <property type="protein sequence ID" value="EFX89551.1"/>
    <property type="molecule type" value="Genomic_DNA"/>
</dbReference>
<dbReference type="OrthoDB" id="6367123at2759"/>
<proteinExistence type="predicted"/>
<protein>
    <recommendedName>
        <fullName evidence="3">CCHC-type domain-containing protein</fullName>
    </recommendedName>
</protein>
<dbReference type="SUPFAM" id="SSF57756">
    <property type="entry name" value="Retrovirus zinc finger-like domains"/>
    <property type="match status" value="1"/>
</dbReference>
<dbReference type="SMART" id="SM00343">
    <property type="entry name" value="ZnF_C2HC"/>
    <property type="match status" value="2"/>
</dbReference>
<dbReference type="Pfam" id="PF00098">
    <property type="entry name" value="zf-CCHC"/>
    <property type="match status" value="1"/>
</dbReference>
<organism evidence="4 5">
    <name type="scientific">Daphnia pulex</name>
    <name type="common">Water flea</name>
    <dbReference type="NCBI Taxonomy" id="6669"/>
    <lineage>
        <taxon>Eukaryota</taxon>
        <taxon>Metazoa</taxon>
        <taxon>Ecdysozoa</taxon>
        <taxon>Arthropoda</taxon>
        <taxon>Crustacea</taxon>
        <taxon>Branchiopoda</taxon>
        <taxon>Diplostraca</taxon>
        <taxon>Cladocera</taxon>
        <taxon>Anomopoda</taxon>
        <taxon>Daphniidae</taxon>
        <taxon>Daphnia</taxon>
    </lineage>
</organism>
<keyword evidence="1" id="KW-0479">Metal-binding</keyword>
<dbReference type="AlphaFoldDB" id="E9FU05"/>
<dbReference type="Pfam" id="PF03732">
    <property type="entry name" value="Retrotrans_gag"/>
    <property type="match status" value="1"/>
</dbReference>
<dbReference type="InterPro" id="IPR001878">
    <property type="entry name" value="Znf_CCHC"/>
</dbReference>
<keyword evidence="1" id="KW-0862">Zinc</keyword>
<dbReference type="HOGENOM" id="CLU_436982_0_0_1"/>
<dbReference type="CDD" id="cd00303">
    <property type="entry name" value="retropepsin_like"/>
    <property type="match status" value="1"/>
</dbReference>
<accession>E9FU05</accession>
<evidence type="ECO:0000256" key="1">
    <source>
        <dbReference type="PROSITE-ProRule" id="PRU00047"/>
    </source>
</evidence>
<evidence type="ECO:0000313" key="5">
    <source>
        <dbReference type="Proteomes" id="UP000000305"/>
    </source>
</evidence>
<evidence type="ECO:0000259" key="3">
    <source>
        <dbReference type="PROSITE" id="PS50158"/>
    </source>
</evidence>
<gene>
    <name evidence="4" type="ORF">DAPPUDRAFT_95131</name>
</gene>
<sequence length="626" mass="69183">MRGRCKYCHPGQPALCNYCGRASYRPADVGVVTRSHQANQPIVAVEDPPVNAAEPIVAVENQPANMADLTQILAQLTAMQRIMIDQQQENQEQIAGLHRENQRQAAALTIALDGHGGGNGPLPKFGGSANEDVFEWIEAVERIATAARWTPVKQRRMAAAALHGAAANWIWMPIPAAHAVPPEENWADWSAAFTEAFRKRYTMDDWKTAVAARVQQPGESAAHYAHDKAKFHRLCPEPMSERAFVGHLISGIKHTQLYWHLHNANLATIAAFVTEYGRLEVVASTAPPVIDPLQGELARLRTEMEAVRRAQVNSISRFQQEFHQQPFLRQSTEQQASFGTRYNSSSSLPLAGQRRSVTWDDQQQRGRQMRDECYKCYQQGHIARDCPNERVCSYCKEPGHVNTTQQIYKSASGKRESRSIGARPAVVGMCKDPNNEAIPSASIIVNIQGVGDRREAIVDGGATINTIVQAAIPTHSIDSTETVFMVATGTYIHPVGEITLNVAWKGVERAVKFIVLESAASPIILGTRWTADVGAVTHYDEKERKMKCIRGAKAVQQLAESLAEIEQKEVLAEKAAEKESPFSIKPTVETTETAETTTTMPLIAKTRRFPPFRVDLGDKVYAEVIS</sequence>
<keyword evidence="5" id="KW-1185">Reference proteome</keyword>
<dbReference type="GO" id="GO:0008270">
    <property type="term" value="F:zinc ion binding"/>
    <property type="evidence" value="ECO:0007669"/>
    <property type="project" value="UniProtKB-KW"/>
</dbReference>
<dbReference type="InterPro" id="IPR021109">
    <property type="entry name" value="Peptidase_aspartic_dom_sf"/>
</dbReference>
<dbReference type="PANTHER" id="PTHR33194:SF4">
    <property type="entry name" value="CCHC-TYPE DOMAIN-CONTAINING PROTEIN"/>
    <property type="match status" value="1"/>
</dbReference>